<dbReference type="AlphaFoldDB" id="A0A7Z7BRV8"/>
<keyword evidence="1" id="KW-0472">Membrane</keyword>
<dbReference type="Proteomes" id="UP000198917">
    <property type="component" value="Unassembled WGS sequence"/>
</dbReference>
<gene>
    <name evidence="3" type="ORF">SAMN05428983_4654</name>
</gene>
<evidence type="ECO:0000313" key="3">
    <source>
        <dbReference type="EMBL" id="SDK34093.1"/>
    </source>
</evidence>
<keyword evidence="1" id="KW-1133">Transmembrane helix</keyword>
<name>A0A7Z7BRV8_9HYPH</name>
<proteinExistence type="predicted"/>
<sequence>MTASRLGALFLAIIAIAAMFMAFQMGIWSGGTPKPGLFPLLSSILLFAMTVAGVLVQSASEDEGAPPVQHLRMVKYCAVIIGFLMAIEIVGTAIAAALFLFVVLKGIEDVSWKRATAVALGVAVVTVGLFEQFLGVPLPTGLWG</sequence>
<accession>A0A7Z7BRV8</accession>
<feature type="transmembrane region" description="Helical" evidence="1">
    <location>
        <begin position="37"/>
        <end position="59"/>
    </location>
</feature>
<reference evidence="3 4" key="1">
    <citation type="submission" date="2016-10" db="EMBL/GenBank/DDBJ databases">
        <authorList>
            <person name="Varghese N."/>
            <person name="Submissions S."/>
        </authorList>
    </citation>
    <scope>NUCLEOTIDE SEQUENCE [LARGE SCALE GENOMIC DNA]</scope>
    <source>
        <strain evidence="3 4">PDC82</strain>
    </source>
</reference>
<feature type="transmembrane region" description="Helical" evidence="1">
    <location>
        <begin position="115"/>
        <end position="134"/>
    </location>
</feature>
<dbReference type="RefSeq" id="WP_092734655.1">
    <property type="nucleotide sequence ID" value="NZ_FNEW01000007.1"/>
</dbReference>
<protein>
    <submittedName>
        <fullName evidence="3">Tripartite tricarboxylate transporter TctB family protein</fullName>
    </submittedName>
</protein>
<dbReference type="Pfam" id="PF07331">
    <property type="entry name" value="TctB"/>
    <property type="match status" value="1"/>
</dbReference>
<comment type="caution">
    <text evidence="3">The sequence shown here is derived from an EMBL/GenBank/DDBJ whole genome shotgun (WGS) entry which is preliminary data.</text>
</comment>
<organism evidence="3 4">
    <name type="scientific">Agrobacterium fabrum</name>
    <dbReference type="NCBI Taxonomy" id="1176649"/>
    <lineage>
        <taxon>Bacteria</taxon>
        <taxon>Pseudomonadati</taxon>
        <taxon>Pseudomonadota</taxon>
        <taxon>Alphaproteobacteria</taxon>
        <taxon>Hyphomicrobiales</taxon>
        <taxon>Rhizobiaceae</taxon>
        <taxon>Rhizobium/Agrobacterium group</taxon>
        <taxon>Agrobacterium</taxon>
        <taxon>Agrobacterium tumefaciens complex</taxon>
    </lineage>
</organism>
<evidence type="ECO:0000256" key="1">
    <source>
        <dbReference type="SAM" id="Phobius"/>
    </source>
</evidence>
<dbReference type="EMBL" id="FNEW01000007">
    <property type="protein sequence ID" value="SDK34093.1"/>
    <property type="molecule type" value="Genomic_DNA"/>
</dbReference>
<dbReference type="InterPro" id="IPR009936">
    <property type="entry name" value="DUF1468"/>
</dbReference>
<feature type="transmembrane region" description="Helical" evidence="1">
    <location>
        <begin position="79"/>
        <end position="103"/>
    </location>
</feature>
<evidence type="ECO:0000313" key="4">
    <source>
        <dbReference type="Proteomes" id="UP000198917"/>
    </source>
</evidence>
<evidence type="ECO:0000259" key="2">
    <source>
        <dbReference type="Pfam" id="PF07331"/>
    </source>
</evidence>
<keyword evidence="1" id="KW-0812">Transmembrane</keyword>
<feature type="transmembrane region" description="Helical" evidence="1">
    <location>
        <begin position="6"/>
        <end position="25"/>
    </location>
</feature>
<feature type="domain" description="DUF1468" evidence="2">
    <location>
        <begin position="7"/>
        <end position="139"/>
    </location>
</feature>